<proteinExistence type="predicted"/>
<dbReference type="Pfam" id="PF08284">
    <property type="entry name" value="RVP_2"/>
    <property type="match status" value="1"/>
</dbReference>
<accession>A0A5N5Q7E4</accession>
<organism evidence="1 2">
    <name type="scientific">Ceratobasidium theobromae</name>
    <dbReference type="NCBI Taxonomy" id="1582974"/>
    <lineage>
        <taxon>Eukaryota</taxon>
        <taxon>Fungi</taxon>
        <taxon>Dikarya</taxon>
        <taxon>Basidiomycota</taxon>
        <taxon>Agaricomycotina</taxon>
        <taxon>Agaricomycetes</taxon>
        <taxon>Cantharellales</taxon>
        <taxon>Ceratobasidiaceae</taxon>
        <taxon>Ceratobasidium</taxon>
    </lineage>
</organism>
<keyword evidence="2" id="KW-1185">Reference proteome</keyword>
<dbReference type="InterPro" id="IPR021109">
    <property type="entry name" value="Peptidase_aspartic_dom_sf"/>
</dbReference>
<dbReference type="CDD" id="cd00303">
    <property type="entry name" value="retropepsin_like"/>
    <property type="match status" value="1"/>
</dbReference>
<evidence type="ECO:0000313" key="2">
    <source>
        <dbReference type="Proteomes" id="UP000383932"/>
    </source>
</evidence>
<evidence type="ECO:0000313" key="1">
    <source>
        <dbReference type="EMBL" id="KAB5587599.1"/>
    </source>
</evidence>
<protein>
    <submittedName>
        <fullName evidence="1">Transposon Tf2-1 polyprotein</fullName>
    </submittedName>
</protein>
<comment type="caution">
    <text evidence="1">The sequence shown here is derived from an EMBL/GenBank/DDBJ whole genome shotgun (WGS) entry which is preliminary data.</text>
</comment>
<dbReference type="Proteomes" id="UP000383932">
    <property type="component" value="Unassembled WGS sequence"/>
</dbReference>
<dbReference type="AlphaFoldDB" id="A0A5N5Q7E4"/>
<sequence length="290" mass="31147">MATLLVFSVAHTPTFSTPILTTAPVLLLSAISSSHIGHLFIPITLSLDTPINTFAFLDSGMTCSHISKDFIQVHSIPSQHLDDPQIIHMIDGCPLLSGALTHKVSTSLSIANSHFKHLLLGVVSMPYPVLLSLNWLKTHNPTIDWDKGMITLTCCHPDVANTLTIQSLPSSTVKQYVAPTFLAPKVPERSGPCLIIPTSISNGSEEPTVLTEPAVPTNHFASLTGPSLEAPGTTALPCSLDICIIRSACFFKYVWSHESLTGHITFGQTPVIAGISTHTPTHSCDVSLRF</sequence>
<name>A0A5N5Q7E4_9AGAM</name>
<reference evidence="1 2" key="1">
    <citation type="journal article" date="2019" name="Fungal Biol. Biotechnol.">
        <title>Draft genome sequence of fastidious pathogen Ceratobasidium theobromae, which causes vascular-streak dieback in Theobroma cacao.</title>
        <authorList>
            <person name="Ali S.S."/>
            <person name="Asman A."/>
            <person name="Shao J."/>
            <person name="Firmansyah A.P."/>
            <person name="Susilo A.W."/>
            <person name="Rosmana A."/>
            <person name="McMahon P."/>
            <person name="Junaid M."/>
            <person name="Guest D."/>
            <person name="Kheng T.Y."/>
            <person name="Meinhardt L.W."/>
            <person name="Bailey B.A."/>
        </authorList>
    </citation>
    <scope>NUCLEOTIDE SEQUENCE [LARGE SCALE GENOMIC DNA]</scope>
    <source>
        <strain evidence="1 2">CT2</strain>
    </source>
</reference>
<dbReference type="Gene3D" id="2.40.70.10">
    <property type="entry name" value="Acid Proteases"/>
    <property type="match status" value="1"/>
</dbReference>
<dbReference type="OrthoDB" id="5599419at2759"/>
<dbReference type="EMBL" id="SSOP01000944">
    <property type="protein sequence ID" value="KAB5587599.1"/>
    <property type="molecule type" value="Genomic_DNA"/>
</dbReference>
<gene>
    <name evidence="1" type="ORF">CTheo_8961</name>
</gene>